<keyword evidence="3" id="KW-1185">Reference proteome</keyword>
<dbReference type="GO" id="GO:0004622">
    <property type="term" value="F:phosphatidylcholine lysophospholipase activity"/>
    <property type="evidence" value="ECO:0007669"/>
    <property type="project" value="TreeGrafter"/>
</dbReference>
<dbReference type="InterPro" id="IPR051532">
    <property type="entry name" value="Ester_Hydrolysis_Enzymes"/>
</dbReference>
<comment type="caution">
    <text evidence="2">The sequence shown here is derived from an EMBL/GenBank/DDBJ whole genome shotgun (WGS) entry which is preliminary data.</text>
</comment>
<dbReference type="SUPFAM" id="SSF52266">
    <property type="entry name" value="SGNH hydrolase"/>
    <property type="match status" value="1"/>
</dbReference>
<organism evidence="2 3">
    <name type="scientific">Paenibacillus antri</name>
    <dbReference type="NCBI Taxonomy" id="2582848"/>
    <lineage>
        <taxon>Bacteria</taxon>
        <taxon>Bacillati</taxon>
        <taxon>Bacillota</taxon>
        <taxon>Bacilli</taxon>
        <taxon>Bacillales</taxon>
        <taxon>Paenibacillaceae</taxon>
        <taxon>Paenibacillus</taxon>
    </lineage>
</organism>
<dbReference type="Proteomes" id="UP000309676">
    <property type="component" value="Unassembled WGS sequence"/>
</dbReference>
<dbReference type="OrthoDB" id="252349at2"/>
<reference evidence="2 3" key="1">
    <citation type="submission" date="2019-05" db="EMBL/GenBank/DDBJ databases">
        <authorList>
            <person name="Narsing Rao M.P."/>
            <person name="Li W.J."/>
        </authorList>
    </citation>
    <scope>NUCLEOTIDE SEQUENCE [LARGE SCALE GENOMIC DNA]</scope>
    <source>
        <strain evidence="2 3">SYSU_K30003</strain>
    </source>
</reference>
<sequence>MQRSKWLWRAIAAVSVLFTLLFVAGFAYAVKTVVAPHGAIRSVADAREEAPFEGEDSIEIVALGDSLSFGYGDSTGQGYVGRLRALLEEQADVPTHVVGNFAVNGYTTERVLADLKDREGIAEALRRADIVLMTAGGNDLVRLGDEIDVRTFEANIPDAQAHIREILATIRDVTPRAHIYYIGLYNPFIEYTEIEGTSLAVQAWNAAVFEATEPLTDTTFVPTFDLFQHGVGRFLSSDRYHPNDEGYARIAERLAALMK</sequence>
<evidence type="ECO:0000313" key="2">
    <source>
        <dbReference type="EMBL" id="TLS53171.1"/>
    </source>
</evidence>
<protein>
    <recommendedName>
        <fullName evidence="1">SGNH hydrolase-type esterase domain-containing protein</fullName>
    </recommendedName>
</protein>
<dbReference type="EMBL" id="VCIW01000003">
    <property type="protein sequence ID" value="TLS53171.1"/>
    <property type="molecule type" value="Genomic_DNA"/>
</dbReference>
<proteinExistence type="predicted"/>
<evidence type="ECO:0000313" key="3">
    <source>
        <dbReference type="Proteomes" id="UP000309676"/>
    </source>
</evidence>
<dbReference type="PANTHER" id="PTHR30383">
    <property type="entry name" value="THIOESTERASE 1/PROTEASE 1/LYSOPHOSPHOLIPASE L1"/>
    <property type="match status" value="1"/>
</dbReference>
<name>A0A5R9GBQ1_9BACL</name>
<feature type="domain" description="SGNH hydrolase-type esterase" evidence="1">
    <location>
        <begin position="62"/>
        <end position="249"/>
    </location>
</feature>
<dbReference type="Gene3D" id="3.40.50.1110">
    <property type="entry name" value="SGNH hydrolase"/>
    <property type="match status" value="1"/>
</dbReference>
<dbReference type="InterPro" id="IPR013830">
    <property type="entry name" value="SGNH_hydro"/>
</dbReference>
<dbReference type="Pfam" id="PF13472">
    <property type="entry name" value="Lipase_GDSL_2"/>
    <property type="match status" value="1"/>
</dbReference>
<dbReference type="RefSeq" id="WP_138193412.1">
    <property type="nucleotide sequence ID" value="NZ_VCIW01000003.1"/>
</dbReference>
<dbReference type="PANTHER" id="PTHR30383:SF27">
    <property type="entry name" value="SPORE GERMINATION LIPASE LIPC"/>
    <property type="match status" value="1"/>
</dbReference>
<dbReference type="InterPro" id="IPR036514">
    <property type="entry name" value="SGNH_hydro_sf"/>
</dbReference>
<accession>A0A5R9GBQ1</accession>
<evidence type="ECO:0000259" key="1">
    <source>
        <dbReference type="Pfam" id="PF13472"/>
    </source>
</evidence>
<dbReference type="AlphaFoldDB" id="A0A5R9GBQ1"/>
<gene>
    <name evidence="2" type="ORF">FE782_07350</name>
</gene>